<dbReference type="Pfam" id="PF25474">
    <property type="entry name" value="TPR_TmcB"/>
    <property type="match status" value="1"/>
</dbReference>
<dbReference type="OrthoDB" id="39614at2759"/>
<dbReference type="InterPro" id="IPR057352">
    <property type="entry name" value="TPR_TmcB/C"/>
</dbReference>
<keyword evidence="2" id="KW-0472">Membrane</keyword>
<feature type="transmembrane region" description="Helical" evidence="2">
    <location>
        <begin position="47"/>
        <end position="66"/>
    </location>
</feature>
<accession>A0A2R5GA76</accession>
<dbReference type="InterPro" id="IPR035965">
    <property type="entry name" value="PAS-like_dom_sf"/>
</dbReference>
<dbReference type="InParanoid" id="A0A2R5GA76"/>
<evidence type="ECO:0000256" key="1">
    <source>
        <dbReference type="SAM" id="MobiDB-lite"/>
    </source>
</evidence>
<feature type="region of interest" description="Disordered" evidence="1">
    <location>
        <begin position="640"/>
        <end position="730"/>
    </location>
</feature>
<dbReference type="EMBL" id="BEYU01000031">
    <property type="protein sequence ID" value="GBG27485.1"/>
    <property type="molecule type" value="Genomic_DNA"/>
</dbReference>
<feature type="compositionally biased region" description="Basic and acidic residues" evidence="1">
    <location>
        <begin position="1076"/>
        <end position="1089"/>
    </location>
</feature>
<dbReference type="InterPro" id="IPR052994">
    <property type="entry name" value="Tiny_macrocysts_regulators"/>
</dbReference>
<dbReference type="Proteomes" id="UP000241890">
    <property type="component" value="Unassembled WGS sequence"/>
</dbReference>
<keyword evidence="5" id="KW-1185">Reference proteome</keyword>
<reference evidence="4 5" key="1">
    <citation type="submission" date="2017-12" db="EMBL/GenBank/DDBJ databases">
        <title>Sequencing, de novo assembly and annotation of complete genome of a new Thraustochytrid species, strain FCC1311.</title>
        <authorList>
            <person name="Sedici K."/>
            <person name="Godart F."/>
            <person name="Aiese Cigliano R."/>
            <person name="Sanseverino W."/>
            <person name="Barakat M."/>
            <person name="Ortet P."/>
            <person name="Marechal E."/>
            <person name="Cagnac O."/>
            <person name="Amato A."/>
        </authorList>
    </citation>
    <scope>NUCLEOTIDE SEQUENCE [LARGE SCALE GENOMIC DNA]</scope>
</reference>
<organism evidence="4 5">
    <name type="scientific">Hondaea fermentalgiana</name>
    <dbReference type="NCBI Taxonomy" id="2315210"/>
    <lineage>
        <taxon>Eukaryota</taxon>
        <taxon>Sar</taxon>
        <taxon>Stramenopiles</taxon>
        <taxon>Bigyra</taxon>
        <taxon>Labyrinthulomycetes</taxon>
        <taxon>Thraustochytrida</taxon>
        <taxon>Thraustochytriidae</taxon>
        <taxon>Hondaea</taxon>
    </lineage>
</organism>
<feature type="region of interest" description="Disordered" evidence="1">
    <location>
        <begin position="1065"/>
        <end position="1110"/>
    </location>
</feature>
<dbReference type="SUPFAM" id="SSF55785">
    <property type="entry name" value="PYP-like sensor domain (PAS domain)"/>
    <property type="match status" value="1"/>
</dbReference>
<evidence type="ECO:0000313" key="5">
    <source>
        <dbReference type="Proteomes" id="UP000241890"/>
    </source>
</evidence>
<dbReference type="Pfam" id="PF13426">
    <property type="entry name" value="PAS_9"/>
    <property type="match status" value="1"/>
</dbReference>
<feature type="compositionally biased region" description="Polar residues" evidence="1">
    <location>
        <begin position="653"/>
        <end position="668"/>
    </location>
</feature>
<feature type="domain" description="PAS" evidence="3">
    <location>
        <begin position="477"/>
        <end position="525"/>
    </location>
</feature>
<protein>
    <recommendedName>
        <fullName evidence="3">PAS domain-containing protein</fullName>
    </recommendedName>
</protein>
<feature type="transmembrane region" description="Helical" evidence="2">
    <location>
        <begin position="12"/>
        <end position="35"/>
    </location>
</feature>
<proteinExistence type="predicted"/>
<evidence type="ECO:0000256" key="2">
    <source>
        <dbReference type="SAM" id="Phobius"/>
    </source>
</evidence>
<comment type="caution">
    <text evidence="4">The sequence shown here is derived from an EMBL/GenBank/DDBJ whole genome shotgun (WGS) entry which is preliminary data.</text>
</comment>
<feature type="compositionally biased region" description="Polar residues" evidence="1">
    <location>
        <begin position="676"/>
        <end position="713"/>
    </location>
</feature>
<dbReference type="InterPro" id="IPR000014">
    <property type="entry name" value="PAS"/>
</dbReference>
<feature type="transmembrane region" description="Helical" evidence="2">
    <location>
        <begin position="97"/>
        <end position="121"/>
    </location>
</feature>
<dbReference type="CDD" id="cd00130">
    <property type="entry name" value="PAS"/>
    <property type="match status" value="1"/>
</dbReference>
<keyword evidence="2" id="KW-1133">Transmembrane helix</keyword>
<evidence type="ECO:0000259" key="3">
    <source>
        <dbReference type="PROSITE" id="PS50112"/>
    </source>
</evidence>
<feature type="transmembrane region" description="Helical" evidence="2">
    <location>
        <begin position="185"/>
        <end position="207"/>
    </location>
</feature>
<evidence type="ECO:0000313" key="4">
    <source>
        <dbReference type="EMBL" id="GBG27485.1"/>
    </source>
</evidence>
<feature type="region of interest" description="Disordered" evidence="1">
    <location>
        <begin position="975"/>
        <end position="996"/>
    </location>
</feature>
<dbReference type="Gene3D" id="3.30.450.20">
    <property type="entry name" value="PAS domain"/>
    <property type="match status" value="1"/>
</dbReference>
<sequence>MGESLLSARPGAAPGPGGVGVTLSSLRIYLFAGLYEVWKKNFLGKSFFQFSVLLQTLQLIYLAFVLEDRGLWTNGAAQIVIRILRPVSEVVLATTSVPIFICAVTLALCFTWLPLIGLVIISRRHVHAKKSMGRVLTFLGITLRLLQTVLLQPVLTILVRAWPCSETSAALITCGTPLEQVKRSVLGLSLPIVVLLSTSHALFVIQVEPFSTSASGRIRTDGYRASHGRIEWLVTMLRAFVIMSVISIDVKAEVQLRLQHVTSCASLSGRLPRVEEFVMDGPVFDAYNDALIDHFSESAYFQLLLASWTLMSRKKMIYGLKRIKAAKDHGRLADQDFVLFCLNMNIRERQVSVGGAASYMEFDRQLHKAKDLILRSLKLMSCFWESVQNGAGIEDLVQSGRSINKASTECRQTIRKLLRMSESSSAAMRWQATFTAYVMNDIPAAINIMSRCSTESNMNSRTGYAVCTISADAASLGKVLEVTEALCQLFGYERSELVGRNVKMLCPEPFDAVHDQFLRHFLESDTSFGTKTRRIYGRNKDGHIIPVDFVITPSTTLESNLILIGTFIERPLQDGTHLLMVNAASLVITGVSEFAVEALRLNYEELYSGNLRITDVIPNFLHRDKSPRYSVERDVTYQGQPYGLRKSRDRMAQVSTNAASRANSQSPSRGRFRAPLTSSVQRSPSMFSSGTSAEASTGKTNIQNANRGSSSSPGVPFDTDSLSSGAQEASVPGSRQIEILRRKLASNLRVQDPIVAAFSRFLFRFNICCFVVAAVNTIWVSRTYREYKSEVDNVDLILEEAHLLALVPTYVFFANHFPFANVVDLLSATASRLFELHLSNIAKAQNNLEPALKAMLYAPTLRSPLDLGNAELDGTSFYIAILDALEHIEDILVDASADTIRCGENCAAVEKRHVAIKEGKTPTVARLHSDQAEMNNDGTQMSSIRERFSHQSGNSNNSGGVSKLESGAWTRKFRSKKRMASTPLMGPSQRSLGQLSASAKAKVMPLAEEADDNVWLAPETQISRVMSGATSISCDVAEILQRSPSASQLGHPLARDSIGASLRNISGSKKSLSSDQHGHNGKAEEHAGPEEDELTHKVSQSSRLSRRSSIDTAKQALVRMSTAMTSHSETKLQYPERDMLEVFEENALLFMKRLWKRSRSAARIGFTYWCMLGHFIYIMTQDGQHLASMPAMAASVHVAGLRFVHTHAIMFYAVQPPSEESLRHLNEHTALVEIYDRALNFGNSSLGVKPFADADGDLFDLNFVDACGTDCVAHESLLSTSNTTSECLAFDLRLGLTFALRQFLDRARRVSSATEVFLALQAEGASMESALADVEDSQVILRDFQGNILLGQQLEQAMRIYTNSIDTQVESIFWEKLSSLFVLASLLVAGRLVAGRVFRELDEELTNIKSLVLGLPSDVFTHVPSMFAILKMEKG</sequence>
<dbReference type="PROSITE" id="PS50112">
    <property type="entry name" value="PAS"/>
    <property type="match status" value="1"/>
</dbReference>
<dbReference type="PANTHER" id="PTHR31600:SF2">
    <property type="entry name" value="GAMETE ENRICHED GENE 10 PROTEIN-RELATED"/>
    <property type="match status" value="1"/>
</dbReference>
<name>A0A2R5GA76_9STRA</name>
<dbReference type="PANTHER" id="PTHR31600">
    <property type="entry name" value="TINY MACROCYSTS PROTEIN B-RELATED"/>
    <property type="match status" value="1"/>
</dbReference>
<keyword evidence="2" id="KW-0812">Transmembrane</keyword>
<gene>
    <name evidence="4" type="ORF">FCC1311_037072</name>
</gene>
<feature type="compositionally biased region" description="Polar residues" evidence="1">
    <location>
        <begin position="1065"/>
        <end position="1075"/>
    </location>
</feature>
<dbReference type="NCBIfam" id="TIGR00229">
    <property type="entry name" value="sensory_box"/>
    <property type="match status" value="1"/>
</dbReference>